<dbReference type="Proteomes" id="UP001058167">
    <property type="component" value="Unassembled WGS sequence"/>
</dbReference>
<sequence length="405" mass="44711">MVNMKKLLAIGITLALTSWQLSAQTFVLTDAEGSVEKGNWQIGSDALKIKNQHFSIEQKVLHGGRQEGSKVITITSQDGLKIALSPTRGMNLLHVTGKNIRLGWDSPVDEVVNPNTINLESRNGLGWLEGFNEMMVRCGFEWTGHPVVSDGMIYTLHGRAGNTPASKVVVEVSDTAPHTITVRGLLKENSFKKSNLETWTELRYVPGSESFTVHDVLTNKADYPRDYQIIYHSNFGTPILEEGARFIAPVKDISPFNDHAKAGLATWQTYKGPTKDFDEMVFNITPYTDAQGKTLAALVNKAGDKGVSIAFDTHQLPLLTLWKNTDTEKQGYVTGIEPGTNYAYPVTIEREQGRVKKLQPGQSTTFELTYSLLSSADAVQKTEQKVKAIQGDNKTTLTEKPIAIE</sequence>
<evidence type="ECO:0000256" key="1">
    <source>
        <dbReference type="SAM" id="SignalP"/>
    </source>
</evidence>
<reference evidence="2" key="1">
    <citation type="submission" date="2022-06" db="EMBL/GenBank/DDBJ databases">
        <title>Draft genome sequences of Pectobacterium carotovorum subsp. carotovorum str. NBRC12380.</title>
        <authorList>
            <person name="Wakabayashi Y."/>
            <person name="Kojima K."/>
        </authorList>
    </citation>
    <scope>NUCLEOTIDE SEQUENCE</scope>
    <source>
        <strain evidence="2">NBRC 12380</strain>
    </source>
</reference>
<reference evidence="3" key="2">
    <citation type="submission" date="2023-02" db="EMBL/GenBank/DDBJ databases">
        <title>Pectobacterium carotovorum subsp. carotovorum NBRC 12380.</title>
        <authorList>
            <person name="Ichikawa N."/>
            <person name="Sato H."/>
            <person name="Tonouchi N."/>
        </authorList>
    </citation>
    <scope>NUCLEOTIDE SEQUENCE</scope>
    <source>
        <strain evidence="3">NBRC 12380</strain>
    </source>
</reference>
<gene>
    <name evidence="3" type="ORF">Pcaca03_30630</name>
    <name evidence="2" type="ORF">SOASR016_29270</name>
</gene>
<accession>A0AAI9L3H0</accession>
<feature type="signal peptide" evidence="1">
    <location>
        <begin position="1"/>
        <end position="23"/>
    </location>
</feature>
<dbReference type="EMBL" id="BRLF01000007">
    <property type="protein sequence ID" value="GKX48175.1"/>
    <property type="molecule type" value="Genomic_DNA"/>
</dbReference>
<dbReference type="InterPro" id="IPR014718">
    <property type="entry name" value="GH-type_carb-bd"/>
</dbReference>
<dbReference type="CDD" id="cd09023">
    <property type="entry name" value="Aldose_epim_Ec_c4013"/>
    <property type="match status" value="1"/>
</dbReference>
<proteinExistence type="predicted"/>
<evidence type="ECO:0000313" key="5">
    <source>
        <dbReference type="Proteomes" id="UP001165145"/>
    </source>
</evidence>
<organism evidence="3 5">
    <name type="scientific">Pectobacterium carotovorum subsp. carotovorum</name>
    <name type="common">Erwinia carotovora subsp. carotovora</name>
    <dbReference type="NCBI Taxonomy" id="555"/>
    <lineage>
        <taxon>Bacteria</taxon>
        <taxon>Pseudomonadati</taxon>
        <taxon>Pseudomonadota</taxon>
        <taxon>Gammaproteobacteria</taxon>
        <taxon>Enterobacterales</taxon>
        <taxon>Pectobacteriaceae</taxon>
        <taxon>Pectobacterium</taxon>
    </lineage>
</organism>
<name>A0AAI9L3H0_PECCC</name>
<evidence type="ECO:0000313" key="2">
    <source>
        <dbReference type="EMBL" id="GKX48175.1"/>
    </source>
</evidence>
<dbReference type="EMBL" id="BSRL01000007">
    <property type="protein sequence ID" value="GLV70619.1"/>
    <property type="molecule type" value="Genomic_DNA"/>
</dbReference>
<dbReference type="Proteomes" id="UP001165145">
    <property type="component" value="Unassembled WGS sequence"/>
</dbReference>
<evidence type="ECO:0000313" key="3">
    <source>
        <dbReference type="EMBL" id="GLV70619.1"/>
    </source>
</evidence>
<dbReference type="Gene3D" id="2.70.98.10">
    <property type="match status" value="1"/>
</dbReference>
<dbReference type="Pfam" id="PF14486">
    <property type="entry name" value="DUF4432"/>
    <property type="match status" value="1"/>
</dbReference>
<protein>
    <submittedName>
        <fullName evidence="3">DUF4432 domain-containing protein</fullName>
    </submittedName>
</protein>
<keyword evidence="4" id="KW-1185">Reference proteome</keyword>
<evidence type="ECO:0000313" key="4">
    <source>
        <dbReference type="Proteomes" id="UP001058167"/>
    </source>
</evidence>
<feature type="chain" id="PRO_5042566308" evidence="1">
    <location>
        <begin position="24"/>
        <end position="405"/>
    </location>
</feature>
<dbReference type="GO" id="GO:0030246">
    <property type="term" value="F:carbohydrate binding"/>
    <property type="evidence" value="ECO:0007669"/>
    <property type="project" value="InterPro"/>
</dbReference>
<keyword evidence="1" id="KW-0732">Signal</keyword>
<dbReference type="InterPro" id="IPR027839">
    <property type="entry name" value="DUF4432"/>
</dbReference>
<dbReference type="AlphaFoldDB" id="A0AAI9L3H0"/>
<comment type="caution">
    <text evidence="3">The sequence shown here is derived from an EMBL/GenBank/DDBJ whole genome shotgun (WGS) entry which is preliminary data.</text>
</comment>